<gene>
    <name evidence="2" type="ORF">C8F04DRAFT_541414</name>
</gene>
<sequence length="310" mass="34751">MSIRSAVRCLRLSAPIPVHTRALATAVPTPPPRPRRTRTRPAAPRPPAAAYYLAAFRALGHSIKLPKPLPLAERILESYTPRQLYAHMHTAFLVPSSASADASKDAEVQRIDTEEALLMGSLRAFMRLQDYAAALVVLRALSLRRPPKTPSVNEKKHYARLLQNAEAAVLTPIAARIAAARPRPHRHIRLAQHLLKGRAEWRADMAREPEWIAARVLENASPAFVMLPRSRKKEDDPFQPVTTVLQRAFCIHGAVTMKSAAMWTDEARKRAQKKAAWEMERVLLEEQSKPRVDTVLLEQDIVEEVRAEAA</sequence>
<proteinExistence type="predicted"/>
<reference evidence="2" key="1">
    <citation type="submission" date="2023-03" db="EMBL/GenBank/DDBJ databases">
        <title>Massive genome expansion in bonnet fungi (Mycena s.s.) driven by repeated elements and novel gene families across ecological guilds.</title>
        <authorList>
            <consortium name="Lawrence Berkeley National Laboratory"/>
            <person name="Harder C.B."/>
            <person name="Miyauchi S."/>
            <person name="Viragh M."/>
            <person name="Kuo A."/>
            <person name="Thoen E."/>
            <person name="Andreopoulos B."/>
            <person name="Lu D."/>
            <person name="Skrede I."/>
            <person name="Drula E."/>
            <person name="Henrissat B."/>
            <person name="Morin E."/>
            <person name="Kohler A."/>
            <person name="Barry K."/>
            <person name="LaButti K."/>
            <person name="Morin E."/>
            <person name="Salamov A."/>
            <person name="Lipzen A."/>
            <person name="Mereny Z."/>
            <person name="Hegedus B."/>
            <person name="Baldrian P."/>
            <person name="Stursova M."/>
            <person name="Weitz H."/>
            <person name="Taylor A."/>
            <person name="Grigoriev I.V."/>
            <person name="Nagy L.G."/>
            <person name="Martin F."/>
            <person name="Kauserud H."/>
        </authorList>
    </citation>
    <scope>NUCLEOTIDE SEQUENCE</scope>
    <source>
        <strain evidence="2">CBHHK200</strain>
    </source>
</reference>
<organism evidence="2 3">
    <name type="scientific">Mycena alexandri</name>
    <dbReference type="NCBI Taxonomy" id="1745969"/>
    <lineage>
        <taxon>Eukaryota</taxon>
        <taxon>Fungi</taxon>
        <taxon>Dikarya</taxon>
        <taxon>Basidiomycota</taxon>
        <taxon>Agaricomycotina</taxon>
        <taxon>Agaricomycetes</taxon>
        <taxon>Agaricomycetidae</taxon>
        <taxon>Agaricales</taxon>
        <taxon>Marasmiineae</taxon>
        <taxon>Mycenaceae</taxon>
        <taxon>Mycena</taxon>
    </lineage>
</organism>
<evidence type="ECO:0000313" key="2">
    <source>
        <dbReference type="EMBL" id="KAJ7035183.1"/>
    </source>
</evidence>
<accession>A0AAD6X1A0</accession>
<evidence type="ECO:0000256" key="1">
    <source>
        <dbReference type="SAM" id="MobiDB-lite"/>
    </source>
</evidence>
<dbReference type="EMBL" id="JARJCM010000052">
    <property type="protein sequence ID" value="KAJ7035183.1"/>
    <property type="molecule type" value="Genomic_DNA"/>
</dbReference>
<protein>
    <submittedName>
        <fullName evidence="2">Uncharacterized protein</fullName>
    </submittedName>
</protein>
<feature type="region of interest" description="Disordered" evidence="1">
    <location>
        <begin position="25"/>
        <end position="44"/>
    </location>
</feature>
<dbReference type="AlphaFoldDB" id="A0AAD6X1A0"/>
<name>A0AAD6X1A0_9AGAR</name>
<keyword evidence="3" id="KW-1185">Reference proteome</keyword>
<evidence type="ECO:0000313" key="3">
    <source>
        <dbReference type="Proteomes" id="UP001218188"/>
    </source>
</evidence>
<dbReference type="Proteomes" id="UP001218188">
    <property type="component" value="Unassembled WGS sequence"/>
</dbReference>
<comment type="caution">
    <text evidence="2">The sequence shown here is derived from an EMBL/GenBank/DDBJ whole genome shotgun (WGS) entry which is preliminary data.</text>
</comment>